<evidence type="ECO:0000313" key="1">
    <source>
        <dbReference type="EMBL" id="MBX59664.1"/>
    </source>
</evidence>
<dbReference type="EMBL" id="GGEC01079180">
    <property type="protein sequence ID" value="MBX59664.1"/>
    <property type="molecule type" value="Transcribed_RNA"/>
</dbReference>
<dbReference type="AlphaFoldDB" id="A0A2P2PY27"/>
<sequence>MPTEICWHFFYPAILFCLGDLGQVFRGDI</sequence>
<accession>A0A2P2PY27</accession>
<proteinExistence type="predicted"/>
<name>A0A2P2PY27_RHIMU</name>
<organism evidence="1">
    <name type="scientific">Rhizophora mucronata</name>
    <name type="common">Asiatic mangrove</name>
    <dbReference type="NCBI Taxonomy" id="61149"/>
    <lineage>
        <taxon>Eukaryota</taxon>
        <taxon>Viridiplantae</taxon>
        <taxon>Streptophyta</taxon>
        <taxon>Embryophyta</taxon>
        <taxon>Tracheophyta</taxon>
        <taxon>Spermatophyta</taxon>
        <taxon>Magnoliopsida</taxon>
        <taxon>eudicotyledons</taxon>
        <taxon>Gunneridae</taxon>
        <taxon>Pentapetalae</taxon>
        <taxon>rosids</taxon>
        <taxon>fabids</taxon>
        <taxon>Malpighiales</taxon>
        <taxon>Rhizophoraceae</taxon>
        <taxon>Rhizophora</taxon>
    </lineage>
</organism>
<reference evidence="1" key="1">
    <citation type="submission" date="2018-02" db="EMBL/GenBank/DDBJ databases">
        <title>Rhizophora mucronata_Transcriptome.</title>
        <authorList>
            <person name="Meera S.P."/>
            <person name="Sreeshan A."/>
            <person name="Augustine A."/>
        </authorList>
    </citation>
    <scope>NUCLEOTIDE SEQUENCE</scope>
    <source>
        <tissue evidence="1">Leaf</tissue>
    </source>
</reference>
<protein>
    <submittedName>
        <fullName evidence="1">Uncharacterized protein</fullName>
    </submittedName>
</protein>